<keyword evidence="5" id="KW-1185">Reference proteome</keyword>
<name>A0A926HLR7_9FIRM</name>
<proteinExistence type="predicted"/>
<reference evidence="4" key="1">
    <citation type="submission" date="2020-08" db="EMBL/GenBank/DDBJ databases">
        <title>Genome public.</title>
        <authorList>
            <person name="Liu C."/>
            <person name="Sun Q."/>
        </authorList>
    </citation>
    <scope>NUCLEOTIDE SEQUENCE</scope>
    <source>
        <strain evidence="4">NSJ-44</strain>
    </source>
</reference>
<comment type="caution">
    <text evidence="4">The sequence shown here is derived from an EMBL/GenBank/DDBJ whole genome shotgun (WGS) entry which is preliminary data.</text>
</comment>
<dbReference type="Pfam" id="PF00294">
    <property type="entry name" value="PfkB"/>
    <property type="match status" value="1"/>
</dbReference>
<dbReference type="InterPro" id="IPR029056">
    <property type="entry name" value="Ribokinase-like"/>
</dbReference>
<evidence type="ECO:0000256" key="1">
    <source>
        <dbReference type="ARBA" id="ARBA00022679"/>
    </source>
</evidence>
<keyword evidence="1" id="KW-0808">Transferase</keyword>
<accession>A0A926HLR7</accession>
<keyword evidence="2 4" id="KW-0418">Kinase</keyword>
<gene>
    <name evidence="4" type="ORF">H8699_04705</name>
</gene>
<dbReference type="AlphaFoldDB" id="A0A926HLR7"/>
<dbReference type="Gene3D" id="3.40.1190.20">
    <property type="match status" value="1"/>
</dbReference>
<evidence type="ECO:0000313" key="5">
    <source>
        <dbReference type="Proteomes" id="UP000654279"/>
    </source>
</evidence>
<organism evidence="4 5">
    <name type="scientific">Luoshenia tenuis</name>
    <dbReference type="NCBI Taxonomy" id="2763654"/>
    <lineage>
        <taxon>Bacteria</taxon>
        <taxon>Bacillati</taxon>
        <taxon>Bacillota</taxon>
        <taxon>Clostridia</taxon>
        <taxon>Christensenellales</taxon>
        <taxon>Christensenellaceae</taxon>
        <taxon>Luoshenia</taxon>
    </lineage>
</organism>
<sequence length="335" mass="35676">MAKGIGVAGNLVEDIIYPIPRYPQSGELATIGEPIIRSTGGAVCNVIMDLAKLDASLALKAIGVVGEDEGGKLIMDRLAAYPNIDCSQIAFEGRTAFTAVMSDEQTKQRTFFTYPGANDLFSLRHMNWDQLDISLLHVGYILLLGALDQPDPDYGTKMAQLLCQARQQGIETSIDVVSGAGGRFQALVPPALKYTDYCIINELEAEQTTGIPLRAGDALIAANMPDALRMIQDMGVAKWVVVHATEGAFGLDCISGELVQMGSLVLPKGYIKGTVGAGDAFCAGVLYGAYQGKPLKEAIRYGIASAACSLSAEGSTEGMRPLAQALSLYEEYPLR</sequence>
<dbReference type="InterPro" id="IPR011611">
    <property type="entry name" value="PfkB_dom"/>
</dbReference>
<dbReference type="PANTHER" id="PTHR10584">
    <property type="entry name" value="SUGAR KINASE"/>
    <property type="match status" value="1"/>
</dbReference>
<evidence type="ECO:0000313" key="4">
    <source>
        <dbReference type="EMBL" id="MBC8528739.1"/>
    </source>
</evidence>
<dbReference type="PANTHER" id="PTHR10584:SF166">
    <property type="entry name" value="RIBOKINASE"/>
    <property type="match status" value="1"/>
</dbReference>
<dbReference type="Proteomes" id="UP000654279">
    <property type="component" value="Unassembled WGS sequence"/>
</dbReference>
<dbReference type="RefSeq" id="WP_249284693.1">
    <property type="nucleotide sequence ID" value="NZ_JACRSO010000001.1"/>
</dbReference>
<feature type="domain" description="Carbohydrate kinase PfkB" evidence="3">
    <location>
        <begin position="26"/>
        <end position="318"/>
    </location>
</feature>
<evidence type="ECO:0000259" key="3">
    <source>
        <dbReference type="Pfam" id="PF00294"/>
    </source>
</evidence>
<dbReference type="SUPFAM" id="SSF53613">
    <property type="entry name" value="Ribokinase-like"/>
    <property type="match status" value="1"/>
</dbReference>
<evidence type="ECO:0000256" key="2">
    <source>
        <dbReference type="ARBA" id="ARBA00022777"/>
    </source>
</evidence>
<dbReference type="GO" id="GO:0016301">
    <property type="term" value="F:kinase activity"/>
    <property type="evidence" value="ECO:0007669"/>
    <property type="project" value="UniProtKB-KW"/>
</dbReference>
<dbReference type="GO" id="GO:0005829">
    <property type="term" value="C:cytosol"/>
    <property type="evidence" value="ECO:0007669"/>
    <property type="project" value="TreeGrafter"/>
</dbReference>
<dbReference type="EMBL" id="JACRSO010000001">
    <property type="protein sequence ID" value="MBC8528739.1"/>
    <property type="molecule type" value="Genomic_DNA"/>
</dbReference>
<protein>
    <submittedName>
        <fullName evidence="4">Carbohydrate kinase family protein</fullName>
    </submittedName>
</protein>